<keyword evidence="2" id="KW-1185">Reference proteome</keyword>
<evidence type="ECO:0000313" key="2">
    <source>
        <dbReference type="Proteomes" id="UP000029725"/>
    </source>
</evidence>
<dbReference type="EMBL" id="JMKJ01000606">
    <property type="protein sequence ID" value="KGG50013.1"/>
    <property type="molecule type" value="Genomic_DNA"/>
</dbReference>
<gene>
    <name evidence="1" type="ORF">DI09_94p70</name>
</gene>
<dbReference type="InterPro" id="IPR035979">
    <property type="entry name" value="RBD_domain_sf"/>
</dbReference>
<name>A0A098VLR5_9MICR</name>
<sequence>MNGFVSDVPLPTMQAVPLAFTVRFSEIVWLATLSLESEGPPHIDTQAIVNTGEFDQIFSKRSPTGFLLLRGLDPFTEENSIYSACKFVNVAPKRVFLARDKMTRVSMGFAFVEYPNLDVCLPL</sequence>
<comment type="caution">
    <text evidence="1">The sequence shown here is derived from an EMBL/GenBank/DDBJ whole genome shotgun (WGS) entry which is preliminary data.</text>
</comment>
<evidence type="ECO:0000313" key="1">
    <source>
        <dbReference type="EMBL" id="KGG50013.1"/>
    </source>
</evidence>
<dbReference type="InterPro" id="IPR012677">
    <property type="entry name" value="Nucleotide-bd_a/b_plait_sf"/>
</dbReference>
<dbReference type="HOGENOM" id="CLU_2015821_0_0_1"/>
<dbReference type="GeneID" id="25261106"/>
<dbReference type="SUPFAM" id="SSF54928">
    <property type="entry name" value="RNA-binding domain, RBD"/>
    <property type="match status" value="1"/>
</dbReference>
<reference evidence="1 2" key="1">
    <citation type="submission" date="2014-04" db="EMBL/GenBank/DDBJ databases">
        <title>A new species of microsporidia sheds light on the evolution of extreme parasitism.</title>
        <authorList>
            <person name="Haag K.L."/>
            <person name="James T.Y."/>
            <person name="Larsson R."/>
            <person name="Schaer T.M."/>
            <person name="Refardt D."/>
            <person name="Pombert J.-F."/>
            <person name="Ebert D."/>
        </authorList>
    </citation>
    <scope>NUCLEOTIDE SEQUENCE [LARGE SCALE GENOMIC DNA]</scope>
    <source>
        <strain evidence="1 2">UGP3</strain>
        <tissue evidence="1">Spores</tissue>
    </source>
</reference>
<organism evidence="1 2">
    <name type="scientific">Mitosporidium daphniae</name>
    <dbReference type="NCBI Taxonomy" id="1485682"/>
    <lineage>
        <taxon>Eukaryota</taxon>
        <taxon>Fungi</taxon>
        <taxon>Fungi incertae sedis</taxon>
        <taxon>Microsporidia</taxon>
        <taxon>Mitosporidium</taxon>
    </lineage>
</organism>
<dbReference type="OrthoDB" id="439808at2759"/>
<accession>A0A098VLR5</accession>
<dbReference type="Proteomes" id="UP000029725">
    <property type="component" value="Unassembled WGS sequence"/>
</dbReference>
<protein>
    <recommendedName>
        <fullName evidence="3">RRM domain-containing protein</fullName>
    </recommendedName>
</protein>
<dbReference type="VEuPathDB" id="MicrosporidiaDB:DI09_94p70"/>
<dbReference type="Gene3D" id="3.30.70.330">
    <property type="match status" value="1"/>
</dbReference>
<dbReference type="RefSeq" id="XP_013236449.1">
    <property type="nucleotide sequence ID" value="XM_013380995.1"/>
</dbReference>
<proteinExistence type="predicted"/>
<dbReference type="GO" id="GO:0003676">
    <property type="term" value="F:nucleic acid binding"/>
    <property type="evidence" value="ECO:0007669"/>
    <property type="project" value="InterPro"/>
</dbReference>
<dbReference type="AlphaFoldDB" id="A0A098VLR5"/>
<evidence type="ECO:0008006" key="3">
    <source>
        <dbReference type="Google" id="ProtNLM"/>
    </source>
</evidence>